<dbReference type="VEuPathDB" id="FungiDB:PV09_03089"/>
<evidence type="ECO:0000313" key="3">
    <source>
        <dbReference type="Proteomes" id="UP000053259"/>
    </source>
</evidence>
<accession>A0A0D2B3R4</accession>
<proteinExistence type="predicted"/>
<dbReference type="HOGENOM" id="CLU_2225248_0_0_1"/>
<feature type="region of interest" description="Disordered" evidence="1">
    <location>
        <begin position="78"/>
        <end position="106"/>
    </location>
</feature>
<protein>
    <submittedName>
        <fullName evidence="2">Uncharacterized protein</fullName>
    </submittedName>
</protein>
<organism evidence="2 3">
    <name type="scientific">Verruconis gallopava</name>
    <dbReference type="NCBI Taxonomy" id="253628"/>
    <lineage>
        <taxon>Eukaryota</taxon>
        <taxon>Fungi</taxon>
        <taxon>Dikarya</taxon>
        <taxon>Ascomycota</taxon>
        <taxon>Pezizomycotina</taxon>
        <taxon>Dothideomycetes</taxon>
        <taxon>Pleosporomycetidae</taxon>
        <taxon>Venturiales</taxon>
        <taxon>Sympoventuriaceae</taxon>
        <taxon>Verruconis</taxon>
    </lineage>
</organism>
<dbReference type="Proteomes" id="UP000053259">
    <property type="component" value="Unassembled WGS sequence"/>
</dbReference>
<feature type="compositionally biased region" description="Polar residues" evidence="1">
    <location>
        <begin position="78"/>
        <end position="91"/>
    </location>
</feature>
<dbReference type="EMBL" id="KN847536">
    <property type="protein sequence ID" value="KIW05894.1"/>
    <property type="molecule type" value="Genomic_DNA"/>
</dbReference>
<dbReference type="InParanoid" id="A0A0D2B3R4"/>
<evidence type="ECO:0000313" key="2">
    <source>
        <dbReference type="EMBL" id="KIW05894.1"/>
    </source>
</evidence>
<sequence>MLTPRPALYTRINLPHLAPEGITHKWSTQGCYQRRRLLFLSNLSPESLQKPLRAPRLSVQILSFACVCEPLDVFRSASAGTNSAPTYQNEGLPSKRTCRSGILEPR</sequence>
<keyword evidence="3" id="KW-1185">Reference proteome</keyword>
<reference evidence="2 3" key="1">
    <citation type="submission" date="2015-01" db="EMBL/GenBank/DDBJ databases">
        <title>The Genome Sequence of Ochroconis gallopava CBS43764.</title>
        <authorList>
            <consortium name="The Broad Institute Genomics Platform"/>
            <person name="Cuomo C."/>
            <person name="de Hoog S."/>
            <person name="Gorbushina A."/>
            <person name="Stielow B."/>
            <person name="Teixiera M."/>
            <person name="Abouelleil A."/>
            <person name="Chapman S.B."/>
            <person name="Priest M."/>
            <person name="Young S.K."/>
            <person name="Wortman J."/>
            <person name="Nusbaum C."/>
            <person name="Birren B."/>
        </authorList>
    </citation>
    <scope>NUCLEOTIDE SEQUENCE [LARGE SCALE GENOMIC DNA]</scope>
    <source>
        <strain evidence="2 3">CBS 43764</strain>
    </source>
</reference>
<evidence type="ECO:0000256" key="1">
    <source>
        <dbReference type="SAM" id="MobiDB-lite"/>
    </source>
</evidence>
<dbReference type="RefSeq" id="XP_016215763.1">
    <property type="nucleotide sequence ID" value="XM_016356240.1"/>
</dbReference>
<dbReference type="GeneID" id="27311062"/>
<gene>
    <name evidence="2" type="ORF">PV09_03089</name>
</gene>
<dbReference type="AlphaFoldDB" id="A0A0D2B3R4"/>
<name>A0A0D2B3R4_9PEZI</name>